<proteinExistence type="predicted"/>
<dbReference type="Pfam" id="PF02518">
    <property type="entry name" value="HATPase_c"/>
    <property type="match status" value="1"/>
</dbReference>
<evidence type="ECO:0000313" key="18">
    <source>
        <dbReference type="EMBL" id="KPU44283.1"/>
    </source>
</evidence>
<comment type="subcellular location">
    <subcellularLocation>
        <location evidence="2">Cell membrane</location>
        <topology evidence="2">Multi-pass membrane protein</topology>
    </subcellularLocation>
</comment>
<dbReference type="GO" id="GO:0005524">
    <property type="term" value="F:ATP binding"/>
    <property type="evidence" value="ECO:0007669"/>
    <property type="project" value="UniProtKB-KW"/>
</dbReference>
<dbReference type="InterPro" id="IPR005467">
    <property type="entry name" value="His_kinase_dom"/>
</dbReference>
<evidence type="ECO:0000256" key="9">
    <source>
        <dbReference type="ARBA" id="ARBA00022777"/>
    </source>
</evidence>
<dbReference type="EC" id="2.7.13.3" evidence="3"/>
<comment type="caution">
    <text evidence="18">The sequence shown here is derived from an EMBL/GenBank/DDBJ whole genome shotgun (WGS) entry which is preliminary data.</text>
</comment>
<dbReference type="Gene3D" id="6.10.340.10">
    <property type="match status" value="1"/>
</dbReference>
<dbReference type="InterPro" id="IPR036097">
    <property type="entry name" value="HisK_dim/P_sf"/>
</dbReference>
<dbReference type="CDD" id="cd00082">
    <property type="entry name" value="HisKA"/>
    <property type="match status" value="1"/>
</dbReference>
<dbReference type="PRINTS" id="PR00344">
    <property type="entry name" value="BCTRLSENSOR"/>
</dbReference>
<dbReference type="STRING" id="36849.OXPF_24510"/>
<dbReference type="PATRIC" id="fig|36849.3.peg.2584"/>
<feature type="transmembrane region" description="Helical" evidence="15">
    <location>
        <begin position="12"/>
        <end position="30"/>
    </location>
</feature>
<keyword evidence="13 15" id="KW-0472">Membrane</keyword>
<evidence type="ECO:0000313" key="19">
    <source>
        <dbReference type="Proteomes" id="UP000050326"/>
    </source>
</evidence>
<dbReference type="InterPro" id="IPR050398">
    <property type="entry name" value="HssS/ArlS-like"/>
</dbReference>
<keyword evidence="10" id="KW-0067">ATP-binding</keyword>
<comment type="catalytic activity">
    <reaction evidence="1">
        <text>ATP + protein L-histidine = ADP + protein N-phospho-L-histidine.</text>
        <dbReference type="EC" id="2.7.13.3"/>
    </reaction>
</comment>
<dbReference type="Gene3D" id="3.30.565.10">
    <property type="entry name" value="Histidine kinase-like ATPase, C-terminal domain"/>
    <property type="match status" value="1"/>
</dbReference>
<dbReference type="FunFam" id="3.30.565.10:FF:000006">
    <property type="entry name" value="Sensor histidine kinase WalK"/>
    <property type="match status" value="1"/>
</dbReference>
<gene>
    <name evidence="18" type="primary">phoR_6</name>
    <name evidence="18" type="ORF">OXPF_24510</name>
</gene>
<evidence type="ECO:0000256" key="5">
    <source>
        <dbReference type="ARBA" id="ARBA00022553"/>
    </source>
</evidence>
<dbReference type="PROSITE" id="PS50885">
    <property type="entry name" value="HAMP"/>
    <property type="match status" value="1"/>
</dbReference>
<dbReference type="Gene3D" id="1.10.287.130">
    <property type="match status" value="1"/>
</dbReference>
<evidence type="ECO:0000256" key="13">
    <source>
        <dbReference type="ARBA" id="ARBA00023136"/>
    </source>
</evidence>
<dbReference type="SMART" id="SM00388">
    <property type="entry name" value="HisKA"/>
    <property type="match status" value="1"/>
</dbReference>
<feature type="transmembrane region" description="Helical" evidence="15">
    <location>
        <begin position="188"/>
        <end position="209"/>
    </location>
</feature>
<keyword evidence="19" id="KW-1185">Reference proteome</keyword>
<evidence type="ECO:0000256" key="14">
    <source>
        <dbReference type="SAM" id="Coils"/>
    </source>
</evidence>
<dbReference type="InterPro" id="IPR003660">
    <property type="entry name" value="HAMP_dom"/>
</dbReference>
<keyword evidence="12" id="KW-0902">Two-component regulatory system</keyword>
<keyword evidence="5" id="KW-0597">Phosphoprotein</keyword>
<dbReference type="OrthoDB" id="9762826at2"/>
<dbReference type="InterPro" id="IPR004358">
    <property type="entry name" value="Sig_transdc_His_kin-like_C"/>
</dbReference>
<dbReference type="SMART" id="SM00387">
    <property type="entry name" value="HATPase_c"/>
    <property type="match status" value="1"/>
</dbReference>
<feature type="domain" description="Histidine kinase" evidence="16">
    <location>
        <begin position="270"/>
        <end position="484"/>
    </location>
</feature>
<keyword evidence="6 18" id="KW-0808">Transferase</keyword>
<dbReference type="InterPro" id="IPR036890">
    <property type="entry name" value="HATPase_C_sf"/>
</dbReference>
<evidence type="ECO:0000256" key="2">
    <source>
        <dbReference type="ARBA" id="ARBA00004651"/>
    </source>
</evidence>
<feature type="coiled-coil region" evidence="14">
    <location>
        <begin position="243"/>
        <end position="270"/>
    </location>
</feature>
<keyword evidence="9" id="KW-0418">Kinase</keyword>
<dbReference type="Pfam" id="PF00672">
    <property type="entry name" value="HAMP"/>
    <property type="match status" value="1"/>
</dbReference>
<dbReference type="SUPFAM" id="SSF55874">
    <property type="entry name" value="ATPase domain of HSP90 chaperone/DNA topoisomerase II/histidine kinase"/>
    <property type="match status" value="1"/>
</dbReference>
<evidence type="ECO:0000256" key="4">
    <source>
        <dbReference type="ARBA" id="ARBA00022475"/>
    </source>
</evidence>
<dbReference type="InterPro" id="IPR003661">
    <property type="entry name" value="HisK_dim/P_dom"/>
</dbReference>
<evidence type="ECO:0000256" key="15">
    <source>
        <dbReference type="SAM" id="Phobius"/>
    </source>
</evidence>
<keyword evidence="8" id="KW-0547">Nucleotide-binding</keyword>
<dbReference type="PANTHER" id="PTHR45528">
    <property type="entry name" value="SENSOR HISTIDINE KINASE CPXA"/>
    <property type="match status" value="1"/>
</dbReference>
<evidence type="ECO:0000256" key="7">
    <source>
        <dbReference type="ARBA" id="ARBA00022692"/>
    </source>
</evidence>
<accession>A0A0P8X0J5</accession>
<evidence type="ECO:0000256" key="12">
    <source>
        <dbReference type="ARBA" id="ARBA00023012"/>
    </source>
</evidence>
<dbReference type="SUPFAM" id="SSF47384">
    <property type="entry name" value="Homodimeric domain of signal transducing histidine kinase"/>
    <property type="match status" value="1"/>
</dbReference>
<evidence type="ECO:0000256" key="8">
    <source>
        <dbReference type="ARBA" id="ARBA00022741"/>
    </source>
</evidence>
<dbReference type="InterPro" id="IPR003594">
    <property type="entry name" value="HATPase_dom"/>
</dbReference>
<dbReference type="RefSeq" id="WP_054875465.1">
    <property type="nucleotide sequence ID" value="NZ_LKET01000032.1"/>
</dbReference>
<evidence type="ECO:0000259" key="16">
    <source>
        <dbReference type="PROSITE" id="PS50109"/>
    </source>
</evidence>
<dbReference type="FunFam" id="1.10.287.130:FF:000001">
    <property type="entry name" value="Two-component sensor histidine kinase"/>
    <property type="match status" value="1"/>
</dbReference>
<keyword evidence="14" id="KW-0175">Coiled coil</keyword>
<protein>
    <recommendedName>
        <fullName evidence="3">histidine kinase</fullName>
        <ecNumber evidence="3">2.7.13.3</ecNumber>
    </recommendedName>
</protein>
<dbReference type="PANTHER" id="PTHR45528:SF1">
    <property type="entry name" value="SENSOR HISTIDINE KINASE CPXA"/>
    <property type="match status" value="1"/>
</dbReference>
<dbReference type="PROSITE" id="PS50109">
    <property type="entry name" value="HIS_KIN"/>
    <property type="match status" value="1"/>
</dbReference>
<name>A0A0P8X0J5_9CLOT</name>
<dbReference type="Pfam" id="PF00512">
    <property type="entry name" value="HisKA"/>
    <property type="match status" value="1"/>
</dbReference>
<evidence type="ECO:0000259" key="17">
    <source>
        <dbReference type="PROSITE" id="PS50885"/>
    </source>
</evidence>
<keyword evidence="4" id="KW-1003">Cell membrane</keyword>
<keyword evidence="7 15" id="KW-0812">Transmembrane</keyword>
<dbReference type="Proteomes" id="UP000050326">
    <property type="component" value="Unassembled WGS sequence"/>
</dbReference>
<reference evidence="18 19" key="1">
    <citation type="submission" date="2015-09" db="EMBL/GenBank/DDBJ databases">
        <title>Genome sequence of Oxobacter pfennigii DSM 3222.</title>
        <authorList>
            <person name="Poehlein A."/>
            <person name="Bengelsdorf F.R."/>
            <person name="Schiel-Bengelsdorf B."/>
            <person name="Duerre P."/>
            <person name="Daniel R."/>
        </authorList>
    </citation>
    <scope>NUCLEOTIDE SEQUENCE [LARGE SCALE GENOMIC DNA]</scope>
    <source>
        <strain evidence="18 19">DSM 3222</strain>
    </source>
</reference>
<dbReference type="AlphaFoldDB" id="A0A0P8X0J5"/>
<dbReference type="CDD" id="cd06225">
    <property type="entry name" value="HAMP"/>
    <property type="match status" value="1"/>
</dbReference>
<sequence length="486" mass="55353">MNINKLHLKWKVFLFLSGFCVLLLTILWMFQTVFLDSFYRNIKIMQIKSGANSIVDNIDNKNLSELITGISKDFNVNIEVIDEKGHILYLSDVLNDSVIFKMSDLDRLALILGAQNQKGEFYEYVTVQPPRRPGRNEGFTGRLPFHEERAMQSLIYVKLAVDSSGQNIAVFMESVITPLNATVQTLRYQLYFITVIMIILATILALIIAKQVSKPIEEINKSAKELAKGNYGIHFDGKGFLEVSELSNTLNTAAHELKKVEDLRQELLANISHDLRTPLSLIYGYAEVMHDFPDEITKEQTQIIMDETQRLSSLVNDVLDISKMESGMQKIDKVPFNLTKRVKETIERIAELTRKDGYQFNFKYEEEVMVFADEISIIQAFYNLLVNAINYTGEDKVIEVDQVISNETVRIGVSDTGNGIASEDLPYIWDRYYKVDKKHKRAVTGTGLGLSIVKKIMGLHDGSYGVESQNGQGSTFWFSLKYEKIM</sequence>
<dbReference type="GO" id="GO:0000155">
    <property type="term" value="F:phosphorelay sensor kinase activity"/>
    <property type="evidence" value="ECO:0007669"/>
    <property type="project" value="InterPro"/>
</dbReference>
<evidence type="ECO:0000256" key="3">
    <source>
        <dbReference type="ARBA" id="ARBA00012438"/>
    </source>
</evidence>
<dbReference type="GO" id="GO:0005886">
    <property type="term" value="C:plasma membrane"/>
    <property type="evidence" value="ECO:0007669"/>
    <property type="project" value="UniProtKB-SubCell"/>
</dbReference>
<dbReference type="EMBL" id="LKET01000032">
    <property type="protein sequence ID" value="KPU44283.1"/>
    <property type="molecule type" value="Genomic_DNA"/>
</dbReference>
<keyword evidence="11 15" id="KW-1133">Transmembrane helix</keyword>
<evidence type="ECO:0000256" key="11">
    <source>
        <dbReference type="ARBA" id="ARBA00022989"/>
    </source>
</evidence>
<organism evidence="18 19">
    <name type="scientific">Oxobacter pfennigii</name>
    <dbReference type="NCBI Taxonomy" id="36849"/>
    <lineage>
        <taxon>Bacteria</taxon>
        <taxon>Bacillati</taxon>
        <taxon>Bacillota</taxon>
        <taxon>Clostridia</taxon>
        <taxon>Eubacteriales</taxon>
        <taxon>Clostridiaceae</taxon>
        <taxon>Oxobacter</taxon>
    </lineage>
</organism>
<evidence type="ECO:0000256" key="10">
    <source>
        <dbReference type="ARBA" id="ARBA00022840"/>
    </source>
</evidence>
<evidence type="ECO:0000256" key="1">
    <source>
        <dbReference type="ARBA" id="ARBA00000085"/>
    </source>
</evidence>
<feature type="domain" description="HAMP" evidence="17">
    <location>
        <begin position="210"/>
        <end position="262"/>
    </location>
</feature>
<evidence type="ECO:0000256" key="6">
    <source>
        <dbReference type="ARBA" id="ARBA00022679"/>
    </source>
</evidence>